<dbReference type="AlphaFoldDB" id="A0A0M0HZI8"/>
<dbReference type="Proteomes" id="UP000037530">
    <property type="component" value="Unassembled WGS sequence"/>
</dbReference>
<accession>A0A0M0HZI8</accession>
<feature type="chain" id="PRO_5005600521" evidence="1">
    <location>
        <begin position="23"/>
        <end position="409"/>
    </location>
</feature>
<dbReference type="OrthoDB" id="5913083at2"/>
<keyword evidence="3" id="KW-1185">Reference proteome</keyword>
<keyword evidence="1" id="KW-0732">Signal</keyword>
<evidence type="ECO:0000256" key="1">
    <source>
        <dbReference type="SAM" id="SignalP"/>
    </source>
</evidence>
<protein>
    <submittedName>
        <fullName evidence="2">Capsular biosynthesis protein CpsB</fullName>
    </submittedName>
</protein>
<dbReference type="RefSeq" id="WP_053409223.1">
    <property type="nucleotide sequence ID" value="NZ_LHPI01000009.1"/>
</dbReference>
<dbReference type="EMBL" id="LHPI01000009">
    <property type="protein sequence ID" value="KOO07485.1"/>
    <property type="molecule type" value="Genomic_DNA"/>
</dbReference>
<evidence type="ECO:0000313" key="3">
    <source>
        <dbReference type="Proteomes" id="UP000037530"/>
    </source>
</evidence>
<sequence>MNTPKLSILALLLAVNYQSVQAAESQGYTTESGLKITPLLESRFEHNDNVGRYSDSEDPESSTVFVVEPGVSIESDRGGNQYRVSYQLASGTYFDSSDDNYLDHKFSTNNFIRFNARNGIALNYSYQYLHEERGTGLLAGDLYSLAADEPVEYAVHNVNGTYVYGSQEATGRLELTLGYEDREYKNYRNVVLPDIGRVSTAYKDHNELNGAIAFYYRVMPATSLLFEVDAVDRTYDLDDAAGLSQDNLDMYYLVGATWDVSGKTTGKLRLGLQDKTYDESSREDFQGFSWDLEFVWKPLQHSTVALSGSQRARDPEQGTTYVDETSVSAGWKHYWVNNFYSRITGQVREDDYANSEREDDLMTAGVTFGYEILDFADIGLGWKFETNDSTTSGNSYDQNIWYLSADLLF</sequence>
<proteinExistence type="predicted"/>
<gene>
    <name evidence="2" type="ORF">AKJ31_11395</name>
</gene>
<feature type="signal peptide" evidence="1">
    <location>
        <begin position="1"/>
        <end position="22"/>
    </location>
</feature>
<dbReference type="PATRIC" id="fig|171383.3.peg.2326"/>
<comment type="caution">
    <text evidence="2">The sequence shown here is derived from an EMBL/GenBank/DDBJ whole genome shotgun (WGS) entry which is preliminary data.</text>
</comment>
<name>A0A0M0HZI8_9VIBR</name>
<organism evidence="2 3">
    <name type="scientific">Vibrio hepatarius</name>
    <dbReference type="NCBI Taxonomy" id="171383"/>
    <lineage>
        <taxon>Bacteria</taxon>
        <taxon>Pseudomonadati</taxon>
        <taxon>Pseudomonadota</taxon>
        <taxon>Gammaproteobacteria</taxon>
        <taxon>Vibrionales</taxon>
        <taxon>Vibrionaceae</taxon>
        <taxon>Vibrio</taxon>
        <taxon>Vibrio oreintalis group</taxon>
    </lineage>
</organism>
<dbReference type="InterPro" id="IPR018759">
    <property type="entry name" value="BBP2_2"/>
</dbReference>
<reference evidence="3" key="1">
    <citation type="submission" date="2015-08" db="EMBL/GenBank/DDBJ databases">
        <title>Vibrio galatheae sp. nov., a novel member of the Vibrionaceae family isolated from the Solomon Islands.</title>
        <authorList>
            <person name="Giubergia S."/>
            <person name="Machado H."/>
            <person name="Mateiu R.V."/>
            <person name="Gram L."/>
        </authorList>
    </citation>
    <scope>NUCLEOTIDE SEQUENCE [LARGE SCALE GENOMIC DNA]</scope>
    <source>
        <strain evidence="3">DSM 19134</strain>
    </source>
</reference>
<dbReference type="Pfam" id="PF10082">
    <property type="entry name" value="BBP2_2"/>
    <property type="match status" value="1"/>
</dbReference>
<evidence type="ECO:0000313" key="2">
    <source>
        <dbReference type="EMBL" id="KOO07485.1"/>
    </source>
</evidence>
<dbReference type="STRING" id="171383.AKJ31_11395"/>